<sequence length="79" mass="8669">MLLTIAFMVMHHLHRCSLSRDGAVVRARLPTLNKVTYQSDPLNHPSVIPRSSPDTATSSQVHYSTPRLPSPAFTVCQGA</sequence>
<reference evidence="2" key="1">
    <citation type="submission" date="2015-06" db="EMBL/GenBank/DDBJ databases">
        <authorList>
            <person name="Nguyen H."/>
        </authorList>
    </citation>
    <scope>NUCLEOTIDE SEQUENCE</scope>
    <source>
        <strain evidence="2">DAOM 180753</strain>
    </source>
</reference>
<accession>A0AAI9TMN0</accession>
<feature type="region of interest" description="Disordered" evidence="1">
    <location>
        <begin position="40"/>
        <end position="65"/>
    </location>
</feature>
<comment type="caution">
    <text evidence="2">The sequence shown here is derived from an EMBL/GenBank/DDBJ whole genome shotgun (WGS) entry which is preliminary data.</text>
</comment>
<keyword evidence="3" id="KW-1185">Reference proteome</keyword>
<protein>
    <submittedName>
        <fullName evidence="2">Uncharacterized protein</fullName>
    </submittedName>
</protein>
<organism evidence="2 3">
    <name type="scientific">Penicillium thymicola</name>
    <dbReference type="NCBI Taxonomy" id="293382"/>
    <lineage>
        <taxon>Eukaryota</taxon>
        <taxon>Fungi</taxon>
        <taxon>Dikarya</taxon>
        <taxon>Ascomycota</taxon>
        <taxon>Pezizomycotina</taxon>
        <taxon>Eurotiomycetes</taxon>
        <taxon>Eurotiomycetidae</taxon>
        <taxon>Eurotiales</taxon>
        <taxon>Aspergillaceae</taxon>
        <taxon>Penicillium</taxon>
    </lineage>
</organism>
<evidence type="ECO:0000313" key="2">
    <source>
        <dbReference type="EMBL" id="KAJ9489832.1"/>
    </source>
</evidence>
<dbReference type="EMBL" id="LACB01000073">
    <property type="protein sequence ID" value="KAJ9489832.1"/>
    <property type="molecule type" value="Genomic_DNA"/>
</dbReference>
<reference evidence="2" key="2">
    <citation type="journal article" date="2016" name="Fungal Biol.">
        <title>Ochratoxin A production by Penicillium thymicola.</title>
        <authorList>
            <person name="Nguyen H.D.T."/>
            <person name="McMullin D.R."/>
            <person name="Ponomareva E."/>
            <person name="Riley R."/>
            <person name="Pomraning K.R."/>
            <person name="Baker S.E."/>
            <person name="Seifert K.A."/>
        </authorList>
    </citation>
    <scope>NUCLEOTIDE SEQUENCE</scope>
    <source>
        <strain evidence="2">DAOM 180753</strain>
    </source>
</reference>
<evidence type="ECO:0000256" key="1">
    <source>
        <dbReference type="SAM" id="MobiDB-lite"/>
    </source>
</evidence>
<name>A0AAI9TMN0_PENTH</name>
<feature type="compositionally biased region" description="Polar residues" evidence="1">
    <location>
        <begin position="52"/>
        <end position="63"/>
    </location>
</feature>
<dbReference type="Proteomes" id="UP001227192">
    <property type="component" value="Unassembled WGS sequence"/>
</dbReference>
<proteinExistence type="predicted"/>
<evidence type="ECO:0000313" key="3">
    <source>
        <dbReference type="Proteomes" id="UP001227192"/>
    </source>
</evidence>
<gene>
    <name evidence="2" type="ORF">VN97_g3427</name>
</gene>
<dbReference type="AlphaFoldDB" id="A0AAI9TMN0"/>